<feature type="region of interest" description="Disordered" evidence="1">
    <location>
        <begin position="43"/>
        <end position="71"/>
    </location>
</feature>
<name>A0ABU7SEG9_9ACTN</name>
<sequence length="256" mass="27374">MDQQGPAGWEREPAGWEGPTGANAAATSTGAAFDRVLAVTTRVGDPTAPIPRSGAQRPAAPTGAAATAGGQDGAEVALDQVLTALVLLRRLRADLESWEPRLIAAARQRGASWAELAPALGVASRQAAERRYLRLRPAEDDAAPQTRDDRVRAERDRRAGDRAAARWARDNGADLRQLAGQITALTDLGSAARPSLDRLHDALGGTDPNALVRPLADTRRHLRPDHPGLAAQVDAMNEHLDQVRQRTARRRGQPHT</sequence>
<evidence type="ECO:0000256" key="1">
    <source>
        <dbReference type="SAM" id="MobiDB-lite"/>
    </source>
</evidence>
<feature type="compositionally biased region" description="Basic and acidic residues" evidence="1">
    <location>
        <begin position="146"/>
        <end position="163"/>
    </location>
</feature>
<organism evidence="2 3">
    <name type="scientific">Plantactinospora veratri</name>
    <dbReference type="NCBI Taxonomy" id="1436122"/>
    <lineage>
        <taxon>Bacteria</taxon>
        <taxon>Bacillati</taxon>
        <taxon>Actinomycetota</taxon>
        <taxon>Actinomycetes</taxon>
        <taxon>Micromonosporales</taxon>
        <taxon>Micromonosporaceae</taxon>
        <taxon>Plantactinospora</taxon>
    </lineage>
</organism>
<evidence type="ECO:0008006" key="4">
    <source>
        <dbReference type="Google" id="ProtNLM"/>
    </source>
</evidence>
<dbReference type="Proteomes" id="UP001339911">
    <property type="component" value="Unassembled WGS sequence"/>
</dbReference>
<proteinExistence type="predicted"/>
<comment type="caution">
    <text evidence="2">The sequence shown here is derived from an EMBL/GenBank/DDBJ whole genome shotgun (WGS) entry which is preliminary data.</text>
</comment>
<gene>
    <name evidence="2" type="ORF">V1634_16080</name>
</gene>
<reference evidence="2 3" key="1">
    <citation type="submission" date="2024-01" db="EMBL/GenBank/DDBJ databases">
        <title>Genome insights into Plantactinospora veratri sp. nov.</title>
        <authorList>
            <person name="Wang L."/>
        </authorList>
    </citation>
    <scope>NUCLEOTIDE SEQUENCE [LARGE SCALE GENOMIC DNA]</scope>
    <source>
        <strain evidence="2 3">NEAU-FHS4</strain>
    </source>
</reference>
<protein>
    <recommendedName>
        <fullName evidence="4">HSP18 transcriptional regulator</fullName>
    </recommendedName>
</protein>
<dbReference type="EMBL" id="JAZGQL010000010">
    <property type="protein sequence ID" value="MEE6308348.1"/>
    <property type="molecule type" value="Genomic_DNA"/>
</dbReference>
<accession>A0ABU7SEG9</accession>
<evidence type="ECO:0000313" key="3">
    <source>
        <dbReference type="Proteomes" id="UP001339911"/>
    </source>
</evidence>
<feature type="compositionally biased region" description="Low complexity" evidence="1">
    <location>
        <begin position="54"/>
        <end position="69"/>
    </location>
</feature>
<feature type="compositionally biased region" description="Low complexity" evidence="1">
    <location>
        <begin position="19"/>
        <end position="29"/>
    </location>
</feature>
<evidence type="ECO:0000313" key="2">
    <source>
        <dbReference type="EMBL" id="MEE6308348.1"/>
    </source>
</evidence>
<feature type="region of interest" description="Disordered" evidence="1">
    <location>
        <begin position="1"/>
        <end position="29"/>
    </location>
</feature>
<dbReference type="RefSeq" id="WP_331208636.1">
    <property type="nucleotide sequence ID" value="NZ_JAZGQL010000010.1"/>
</dbReference>
<feature type="region of interest" description="Disordered" evidence="1">
    <location>
        <begin position="135"/>
        <end position="163"/>
    </location>
</feature>
<keyword evidence="3" id="KW-1185">Reference proteome</keyword>